<dbReference type="SUPFAM" id="SSF51182">
    <property type="entry name" value="RmlC-like cupins"/>
    <property type="match status" value="1"/>
</dbReference>
<dbReference type="PANTHER" id="PTHR46797:SF1">
    <property type="entry name" value="METHYLPHOSPHONATE SYNTHASE"/>
    <property type="match status" value="1"/>
</dbReference>
<dbReference type="InterPro" id="IPR013096">
    <property type="entry name" value="Cupin_2"/>
</dbReference>
<dbReference type="SMART" id="SM00530">
    <property type="entry name" value="HTH_XRE"/>
    <property type="match status" value="1"/>
</dbReference>
<dbReference type="InterPro" id="IPR014710">
    <property type="entry name" value="RmlC-like_jellyroll"/>
</dbReference>
<accession>A0A1E3VIM2</accession>
<keyword evidence="3" id="KW-1185">Reference proteome</keyword>
<dbReference type="PROSITE" id="PS50943">
    <property type="entry name" value="HTH_CROC1"/>
    <property type="match status" value="1"/>
</dbReference>
<dbReference type="PANTHER" id="PTHR46797">
    <property type="entry name" value="HTH-TYPE TRANSCRIPTIONAL REGULATOR"/>
    <property type="match status" value="1"/>
</dbReference>
<dbReference type="GO" id="GO:0005829">
    <property type="term" value="C:cytosol"/>
    <property type="evidence" value="ECO:0007669"/>
    <property type="project" value="TreeGrafter"/>
</dbReference>
<gene>
    <name evidence="2" type="ORF">A8M32_02105</name>
</gene>
<sequence>MARENAEKVHGNSKKNARAATVAGGAGKAAAGLARVTPLTQDPHAIRDTREKVLEVAIGHEVRAFRKKLGITVADVASATDISVGMLSKIENGNTSPSLTTLQTLSRALGVPITAFFRRFEEEHSAVFVKAGEGVDVERRGTRAGHQYNLLGHIGSNTAGVVVEPYLITLTEDSDVFPMFQHDGLEFLYMLEGEVVYRHGNNLYRMTPGDSLFFDADAPHGPEELSALPIRYLSIISYPRGRGQD</sequence>
<dbReference type="Pfam" id="PF01381">
    <property type="entry name" value="HTH_3"/>
    <property type="match status" value="1"/>
</dbReference>
<dbReference type="CDD" id="cd02209">
    <property type="entry name" value="cupin_XRE_C"/>
    <property type="match status" value="1"/>
</dbReference>
<dbReference type="STRING" id="1752398.A8M32_02105"/>
<organism evidence="2 3">
    <name type="scientific">Sinorhizobium alkalisoli</name>
    <dbReference type="NCBI Taxonomy" id="1752398"/>
    <lineage>
        <taxon>Bacteria</taxon>
        <taxon>Pseudomonadati</taxon>
        <taxon>Pseudomonadota</taxon>
        <taxon>Alphaproteobacteria</taxon>
        <taxon>Hyphomicrobiales</taxon>
        <taxon>Rhizobiaceae</taxon>
        <taxon>Sinorhizobium/Ensifer group</taxon>
        <taxon>Sinorhizobium</taxon>
    </lineage>
</organism>
<dbReference type="Gene3D" id="1.10.260.40">
    <property type="entry name" value="lambda repressor-like DNA-binding domains"/>
    <property type="match status" value="1"/>
</dbReference>
<dbReference type="InterPro" id="IPR050807">
    <property type="entry name" value="TransReg_Diox_bact_type"/>
</dbReference>
<evidence type="ECO:0000313" key="2">
    <source>
        <dbReference type="EMBL" id="ODR93021.1"/>
    </source>
</evidence>
<reference evidence="3" key="1">
    <citation type="submission" date="2016-05" db="EMBL/GenBank/DDBJ databases">
        <authorList>
            <person name="Li Y."/>
        </authorList>
    </citation>
    <scope>NUCLEOTIDE SEQUENCE [LARGE SCALE GENOMIC DNA]</scope>
    <source>
        <strain evidence="3">YIC4027</strain>
    </source>
</reference>
<dbReference type="CDD" id="cd00093">
    <property type="entry name" value="HTH_XRE"/>
    <property type="match status" value="1"/>
</dbReference>
<keyword evidence="1" id="KW-0238">DNA-binding</keyword>
<dbReference type="SUPFAM" id="SSF47413">
    <property type="entry name" value="lambda repressor-like DNA-binding domains"/>
    <property type="match status" value="1"/>
</dbReference>
<comment type="caution">
    <text evidence="2">The sequence shown here is derived from an EMBL/GenBank/DDBJ whole genome shotgun (WGS) entry which is preliminary data.</text>
</comment>
<dbReference type="InterPro" id="IPR011051">
    <property type="entry name" value="RmlC_Cupin_sf"/>
</dbReference>
<proteinExistence type="predicted"/>
<evidence type="ECO:0000256" key="1">
    <source>
        <dbReference type="ARBA" id="ARBA00023125"/>
    </source>
</evidence>
<dbReference type="OrthoDB" id="9805356at2"/>
<name>A0A1E3VIM2_9HYPH</name>
<dbReference type="GO" id="GO:0003677">
    <property type="term" value="F:DNA binding"/>
    <property type="evidence" value="ECO:0007669"/>
    <property type="project" value="UniProtKB-KW"/>
</dbReference>
<protein>
    <submittedName>
        <fullName evidence="2">MerR family transcriptional regulator</fullName>
    </submittedName>
</protein>
<dbReference type="Gene3D" id="2.60.120.10">
    <property type="entry name" value="Jelly Rolls"/>
    <property type="match status" value="1"/>
</dbReference>
<dbReference type="InterPro" id="IPR001387">
    <property type="entry name" value="Cro/C1-type_HTH"/>
</dbReference>
<dbReference type="Proteomes" id="UP000094342">
    <property type="component" value="Unassembled WGS sequence"/>
</dbReference>
<dbReference type="AlphaFoldDB" id="A0A1E3VIM2"/>
<dbReference type="Pfam" id="PF07883">
    <property type="entry name" value="Cupin_2"/>
    <property type="match status" value="1"/>
</dbReference>
<dbReference type="EMBL" id="LYBW01000035">
    <property type="protein sequence ID" value="ODR93021.1"/>
    <property type="molecule type" value="Genomic_DNA"/>
</dbReference>
<dbReference type="GO" id="GO:0003700">
    <property type="term" value="F:DNA-binding transcription factor activity"/>
    <property type="evidence" value="ECO:0007669"/>
    <property type="project" value="TreeGrafter"/>
</dbReference>
<dbReference type="InterPro" id="IPR010982">
    <property type="entry name" value="Lambda_DNA-bd_dom_sf"/>
</dbReference>
<evidence type="ECO:0000313" key="3">
    <source>
        <dbReference type="Proteomes" id="UP000094342"/>
    </source>
</evidence>
<dbReference type="RefSeq" id="WP_069456750.1">
    <property type="nucleotide sequence ID" value="NZ_CP034910.1"/>
</dbReference>